<evidence type="ECO:0000256" key="1">
    <source>
        <dbReference type="SAM" id="MobiDB-lite"/>
    </source>
</evidence>
<feature type="non-terminal residue" evidence="2">
    <location>
        <position position="1"/>
    </location>
</feature>
<feature type="region of interest" description="Disordered" evidence="1">
    <location>
        <begin position="70"/>
        <end position="90"/>
    </location>
</feature>
<reference evidence="2 3" key="1">
    <citation type="journal article" date="2023" name="Sci. Data">
        <title>Genome assembly of the Korean intertidal mud-creeper Batillaria attramentaria.</title>
        <authorList>
            <person name="Patra A.K."/>
            <person name="Ho P.T."/>
            <person name="Jun S."/>
            <person name="Lee S.J."/>
            <person name="Kim Y."/>
            <person name="Won Y.J."/>
        </authorList>
    </citation>
    <scope>NUCLEOTIDE SEQUENCE [LARGE SCALE GENOMIC DNA]</scope>
    <source>
        <strain evidence="2">Wonlab-2016</strain>
    </source>
</reference>
<protein>
    <submittedName>
        <fullName evidence="2">Uncharacterized protein</fullName>
    </submittedName>
</protein>
<gene>
    <name evidence="2" type="ORF">BaRGS_00007144</name>
</gene>
<accession>A0ABD0LQI0</accession>
<evidence type="ECO:0000313" key="3">
    <source>
        <dbReference type="Proteomes" id="UP001519460"/>
    </source>
</evidence>
<proteinExistence type="predicted"/>
<dbReference type="EMBL" id="JACVVK020000030">
    <property type="protein sequence ID" value="KAK7501713.1"/>
    <property type="molecule type" value="Genomic_DNA"/>
</dbReference>
<dbReference type="Proteomes" id="UP001519460">
    <property type="component" value="Unassembled WGS sequence"/>
</dbReference>
<feature type="compositionally biased region" description="Polar residues" evidence="1">
    <location>
        <begin position="70"/>
        <end position="82"/>
    </location>
</feature>
<comment type="caution">
    <text evidence="2">The sequence shown here is derived from an EMBL/GenBank/DDBJ whole genome shotgun (WGS) entry which is preliminary data.</text>
</comment>
<organism evidence="2 3">
    <name type="scientific">Batillaria attramentaria</name>
    <dbReference type="NCBI Taxonomy" id="370345"/>
    <lineage>
        <taxon>Eukaryota</taxon>
        <taxon>Metazoa</taxon>
        <taxon>Spiralia</taxon>
        <taxon>Lophotrochozoa</taxon>
        <taxon>Mollusca</taxon>
        <taxon>Gastropoda</taxon>
        <taxon>Caenogastropoda</taxon>
        <taxon>Sorbeoconcha</taxon>
        <taxon>Cerithioidea</taxon>
        <taxon>Batillariidae</taxon>
        <taxon>Batillaria</taxon>
    </lineage>
</organism>
<sequence length="117" mass="12696">RLERRSTWAHPDSYCQMQVLGNDLKTSVKELPGTLCDYVHQQAHFMTQHSYHPPSSTSGLENHVLIVSKPSVSGQSPPNQTLEGPVATRSHGDDAAVAVRCGIGAYLTGNLRQMKGG</sequence>
<dbReference type="AlphaFoldDB" id="A0ABD0LQI0"/>
<keyword evidence="3" id="KW-1185">Reference proteome</keyword>
<name>A0ABD0LQI0_9CAEN</name>
<evidence type="ECO:0000313" key="2">
    <source>
        <dbReference type="EMBL" id="KAK7501713.1"/>
    </source>
</evidence>